<keyword evidence="2" id="KW-1185">Reference proteome</keyword>
<evidence type="ECO:0000313" key="2">
    <source>
        <dbReference type="Proteomes" id="UP000199144"/>
    </source>
</evidence>
<dbReference type="STRING" id="254406.SAMN04488042_108159"/>
<dbReference type="AlphaFoldDB" id="A0A1I4RP20"/>
<dbReference type="Proteomes" id="UP000199144">
    <property type="component" value="Unassembled WGS sequence"/>
</dbReference>
<dbReference type="EMBL" id="FOTQ01000008">
    <property type="protein sequence ID" value="SFM53971.1"/>
    <property type="molecule type" value="Genomic_DNA"/>
</dbReference>
<name>A0A1I4RP20_9RHOB</name>
<gene>
    <name evidence="1" type="ORF">SAMN04488042_108159</name>
</gene>
<evidence type="ECO:0000313" key="1">
    <source>
        <dbReference type="EMBL" id="SFM53971.1"/>
    </source>
</evidence>
<reference evidence="1 2" key="1">
    <citation type="submission" date="2016-10" db="EMBL/GenBank/DDBJ databases">
        <authorList>
            <person name="de Groot N.N."/>
        </authorList>
    </citation>
    <scope>NUCLEOTIDE SEQUENCE [LARGE SCALE GENOMIC DNA]</scope>
    <source>
        <strain evidence="1 2">DSM 15283</strain>
    </source>
</reference>
<protein>
    <submittedName>
        <fullName evidence="1">Uncharacterized protein</fullName>
    </submittedName>
</protein>
<proteinExistence type="predicted"/>
<sequence length="120" mass="13139">MGAAVSNLERRAENFGQLDLGNQVPDIRQLRSACRVNAPRPVAFGVSPRAKNTDAIRILDAGMQSAFDETGDRRGAFAQNTPVVENLHGRRALPGLNAHNKNRLKHGRAFLKTNWGNCHA</sequence>
<accession>A0A1I4RP20</accession>
<organism evidence="1 2">
    <name type="scientific">Shimia aestuarii</name>
    <dbReference type="NCBI Taxonomy" id="254406"/>
    <lineage>
        <taxon>Bacteria</taxon>
        <taxon>Pseudomonadati</taxon>
        <taxon>Pseudomonadota</taxon>
        <taxon>Alphaproteobacteria</taxon>
        <taxon>Rhodobacterales</taxon>
        <taxon>Roseobacteraceae</taxon>
    </lineage>
</organism>